<sequence>MGYKRALDILPAELISAIQDYIDGEYVYIPRKQCNKKAWGELTGSRDENSNRNLEIYNEYKKGVSIDSLSEMYYLCPKSIEKILSKVKLKID</sequence>
<dbReference type="EMBL" id="ACVI01000035">
    <property type="protein sequence ID" value="EET87198.1"/>
    <property type="molecule type" value="Genomic_DNA"/>
</dbReference>
<dbReference type="InterPro" id="IPR052411">
    <property type="entry name" value="c-mor_Regulatory_Protein"/>
</dbReference>
<evidence type="ECO:0008006" key="3">
    <source>
        <dbReference type="Google" id="ProtNLM"/>
    </source>
</evidence>
<dbReference type="eggNOG" id="COG5566">
    <property type="taxonomic scope" value="Bacteria"/>
</dbReference>
<accession>C6PUA0</accession>
<dbReference type="PANTHER" id="PTHR37812:SF1">
    <property type="entry name" value="MU-LIKE PROPHAGE FLUMU PROTEIN C"/>
    <property type="match status" value="1"/>
</dbReference>
<comment type="caution">
    <text evidence="1">The sequence shown here is derived from an EMBL/GenBank/DDBJ whole genome shotgun (WGS) entry which is preliminary data.</text>
</comment>
<gene>
    <name evidence="1" type="ORF">CcarbDRAFT_2367</name>
</gene>
<evidence type="ECO:0000313" key="2">
    <source>
        <dbReference type="Proteomes" id="UP000004198"/>
    </source>
</evidence>
<organism evidence="1 2">
    <name type="scientific">Clostridium carboxidivorans P7</name>
    <dbReference type="NCBI Taxonomy" id="536227"/>
    <lineage>
        <taxon>Bacteria</taxon>
        <taxon>Bacillati</taxon>
        <taxon>Bacillota</taxon>
        <taxon>Clostridia</taxon>
        <taxon>Eubacteriales</taxon>
        <taxon>Clostridiaceae</taxon>
        <taxon>Clostridium</taxon>
    </lineage>
</organism>
<name>C6PUA0_9CLOT</name>
<dbReference type="OrthoDB" id="9800398at2"/>
<dbReference type="Gene3D" id="1.10.10.60">
    <property type="entry name" value="Homeodomain-like"/>
    <property type="match status" value="1"/>
</dbReference>
<dbReference type="InterPro" id="IPR049739">
    <property type="entry name" value="YraL-like"/>
</dbReference>
<protein>
    <recommendedName>
        <fullName evidence="3">Mor transcription activator domain-containing protein</fullName>
    </recommendedName>
</protein>
<dbReference type="SUPFAM" id="SSF46689">
    <property type="entry name" value="Homeodomain-like"/>
    <property type="match status" value="1"/>
</dbReference>
<dbReference type="NCBIfam" id="NF040785">
    <property type="entry name" value="CD3324_fam"/>
    <property type="match status" value="1"/>
</dbReference>
<dbReference type="PATRIC" id="fig|536227.13.peg.2312"/>
<dbReference type="AlphaFoldDB" id="C6PUA0"/>
<dbReference type="InterPro" id="IPR009057">
    <property type="entry name" value="Homeodomain-like_sf"/>
</dbReference>
<reference evidence="1 2" key="1">
    <citation type="submission" date="2009-06" db="EMBL/GenBank/DDBJ databases">
        <title>The draft genome of Clostridium carboxidivorans P7.</title>
        <authorList>
            <consortium name="US DOE Joint Genome Institute (JGI-PGF)"/>
            <person name="Lucas S."/>
            <person name="Copeland A."/>
            <person name="Lapidus A."/>
            <person name="Glavina del Rio T."/>
            <person name="Tice H."/>
            <person name="Bruce D."/>
            <person name="Goodwin L."/>
            <person name="Pitluck S."/>
            <person name="Larimer F."/>
            <person name="Land M.L."/>
            <person name="Hauser L."/>
            <person name="Hemme C.L."/>
        </authorList>
    </citation>
    <scope>NUCLEOTIDE SEQUENCE [LARGE SCALE GENOMIC DNA]</scope>
    <source>
        <strain evidence="1 2">P7</strain>
    </source>
</reference>
<dbReference type="PANTHER" id="PTHR37812">
    <property type="entry name" value="MU-LIKE PROPHAGE FLUMU PROTEIN C"/>
    <property type="match status" value="1"/>
</dbReference>
<evidence type="ECO:0000313" key="1">
    <source>
        <dbReference type="EMBL" id="EET87198.1"/>
    </source>
</evidence>
<keyword evidence="2" id="KW-1185">Reference proteome</keyword>
<dbReference type="RefSeq" id="WP_007061252.1">
    <property type="nucleotide sequence ID" value="NZ_ACVI01000035.1"/>
</dbReference>
<dbReference type="KEGG" id="cck:Ccar_11035"/>
<proteinExistence type="predicted"/>
<dbReference type="Proteomes" id="UP000004198">
    <property type="component" value="Unassembled WGS sequence"/>
</dbReference>
<dbReference type="STRING" id="536227.Ccar_11035"/>